<sequence>MNFIYLFIIIYFNKIITILTFPRLPSNFLTITVKTTSKNYNTRIQDILNTWFQKLPDNIWFISDHDNQEISNFSGNHLIPTECGEKHKIEDLVCKMQKELEVFVFQNSLWSCHFDDDNYVNINKLIKFLQTFNPNLPYFFGKRSIKNPLYINHFDLKYATGGAGFCISKAILSTIKDDIKYGNYLKTALNNRLPDDMAFSYFLEYNYNFPLTIVTNFHSHLEILSEILDPSDEISLSFNNISTDNQKFKFWIPDYCINENDIRLMKTLHCIIEKKVKK</sequence>
<evidence type="ECO:0000256" key="5">
    <source>
        <dbReference type="ARBA" id="ARBA00022692"/>
    </source>
</evidence>
<evidence type="ECO:0000256" key="8">
    <source>
        <dbReference type="ARBA" id="ARBA00023136"/>
    </source>
</evidence>
<evidence type="ECO:0000259" key="10">
    <source>
        <dbReference type="Pfam" id="PF02434"/>
    </source>
</evidence>
<evidence type="ECO:0000313" key="11">
    <source>
        <dbReference type="Proteomes" id="UP000035681"/>
    </source>
</evidence>
<name>A0A0K0DW25_STRER</name>
<evidence type="ECO:0000256" key="2">
    <source>
        <dbReference type="ARBA" id="ARBA00008661"/>
    </source>
</evidence>
<evidence type="ECO:0000256" key="4">
    <source>
        <dbReference type="ARBA" id="ARBA00022679"/>
    </source>
</evidence>
<dbReference type="AlphaFoldDB" id="A0A0K0DW25"/>
<evidence type="ECO:0000313" key="13">
    <source>
        <dbReference type="WBParaSite" id="TCONS_00008725.p1"/>
    </source>
</evidence>
<protein>
    <submittedName>
        <fullName evidence="12 13">Fringe glycosyltransferase</fullName>
    </submittedName>
</protein>
<evidence type="ECO:0000256" key="7">
    <source>
        <dbReference type="ARBA" id="ARBA00022989"/>
    </source>
</evidence>
<keyword evidence="4" id="KW-0808">Transferase</keyword>
<dbReference type="WBParaSite" id="TCONS_00008725.p1">
    <property type="protein sequence ID" value="TCONS_00008725.p1"/>
    <property type="gene ID" value="XLOC_006637"/>
</dbReference>
<dbReference type="WBParaSite" id="SSTP_0000144100.1">
    <property type="protein sequence ID" value="SSTP_0000144100.1"/>
    <property type="gene ID" value="SSTP_0000144100"/>
</dbReference>
<dbReference type="Proteomes" id="UP000035681">
    <property type="component" value="Unplaced"/>
</dbReference>
<evidence type="ECO:0000256" key="9">
    <source>
        <dbReference type="ARBA" id="ARBA00037847"/>
    </source>
</evidence>
<dbReference type="GO" id="GO:0016757">
    <property type="term" value="F:glycosyltransferase activity"/>
    <property type="evidence" value="ECO:0007669"/>
    <property type="project" value="UniProtKB-KW"/>
</dbReference>
<dbReference type="Pfam" id="PF02434">
    <property type="entry name" value="Fringe"/>
    <property type="match status" value="1"/>
</dbReference>
<dbReference type="PANTHER" id="PTHR10811">
    <property type="entry name" value="FRINGE-RELATED"/>
    <property type="match status" value="1"/>
</dbReference>
<organism evidence="12">
    <name type="scientific">Strongyloides stercoralis</name>
    <name type="common">Threadworm</name>
    <dbReference type="NCBI Taxonomy" id="6248"/>
    <lineage>
        <taxon>Eukaryota</taxon>
        <taxon>Metazoa</taxon>
        <taxon>Ecdysozoa</taxon>
        <taxon>Nematoda</taxon>
        <taxon>Chromadorea</taxon>
        <taxon>Rhabditida</taxon>
        <taxon>Tylenchina</taxon>
        <taxon>Panagrolaimomorpha</taxon>
        <taxon>Strongyloidoidea</taxon>
        <taxon>Strongyloididae</taxon>
        <taxon>Strongyloides</taxon>
    </lineage>
</organism>
<feature type="domain" description="Fringe-like glycosyltransferase" evidence="10">
    <location>
        <begin position="29"/>
        <end position="242"/>
    </location>
</feature>
<keyword evidence="11" id="KW-1185">Reference proteome</keyword>
<keyword evidence="8" id="KW-0472">Membrane</keyword>
<dbReference type="GO" id="GO:0016020">
    <property type="term" value="C:membrane"/>
    <property type="evidence" value="ECO:0007669"/>
    <property type="project" value="UniProtKB-SubCell"/>
</dbReference>
<reference evidence="12" key="1">
    <citation type="submission" date="2015-08" db="UniProtKB">
        <authorList>
            <consortium name="WormBaseParasite"/>
        </authorList>
    </citation>
    <scope>IDENTIFICATION</scope>
</reference>
<accession>A0A0K0DW25</accession>
<dbReference type="STRING" id="6248.A0A0K0DW25"/>
<evidence type="ECO:0000313" key="12">
    <source>
        <dbReference type="WBParaSite" id="SSTP_0000144100.1"/>
    </source>
</evidence>
<keyword evidence="5" id="KW-0812">Transmembrane</keyword>
<keyword evidence="6" id="KW-0735">Signal-anchor</keyword>
<evidence type="ECO:0000256" key="3">
    <source>
        <dbReference type="ARBA" id="ARBA00022676"/>
    </source>
</evidence>
<dbReference type="GO" id="GO:0012505">
    <property type="term" value="C:endomembrane system"/>
    <property type="evidence" value="ECO:0007669"/>
    <property type="project" value="UniProtKB-SubCell"/>
</dbReference>
<dbReference type="InterPro" id="IPR003378">
    <property type="entry name" value="Fringe-like_glycosylTrfase"/>
</dbReference>
<dbReference type="Gene3D" id="3.90.550.50">
    <property type="match status" value="1"/>
</dbReference>
<comment type="similarity">
    <text evidence="2">Belongs to the glycosyltransferase 31 family.</text>
</comment>
<evidence type="ECO:0000256" key="1">
    <source>
        <dbReference type="ARBA" id="ARBA00004606"/>
    </source>
</evidence>
<keyword evidence="3" id="KW-0328">Glycosyltransferase</keyword>
<evidence type="ECO:0000256" key="6">
    <source>
        <dbReference type="ARBA" id="ARBA00022968"/>
    </source>
</evidence>
<proteinExistence type="inferred from homology"/>
<comment type="subcellular location">
    <subcellularLocation>
        <location evidence="9">Endomembrane system</location>
        <topology evidence="9">Single-pass membrane protein</topology>
    </subcellularLocation>
    <subcellularLocation>
        <location evidence="1">Membrane</location>
        <topology evidence="1">Single-pass type II membrane protein</topology>
    </subcellularLocation>
</comment>
<keyword evidence="7" id="KW-1133">Transmembrane helix</keyword>